<name>A0ABM3HW27_9MYRT</name>
<dbReference type="GeneID" id="115755441"/>
<dbReference type="RefSeq" id="XP_048140808.1">
    <property type="nucleotide sequence ID" value="XM_048284851.1"/>
</dbReference>
<dbReference type="Gene3D" id="1.10.287.110">
    <property type="entry name" value="DnaJ domain"/>
    <property type="match status" value="1"/>
</dbReference>
<evidence type="ECO:0000259" key="1">
    <source>
        <dbReference type="PROSITE" id="PS50076"/>
    </source>
</evidence>
<dbReference type="PANTHER" id="PTHR45432:SF2">
    <property type="entry name" value="CHAPERONE PROTEIN DNAJ 11, CHLOROPLASTIC"/>
    <property type="match status" value="1"/>
</dbReference>
<dbReference type="PRINTS" id="PR00625">
    <property type="entry name" value="JDOMAIN"/>
</dbReference>
<keyword evidence="2" id="KW-1185">Reference proteome</keyword>
<evidence type="ECO:0000313" key="4">
    <source>
        <dbReference type="RefSeq" id="XP_048140817.1"/>
    </source>
</evidence>
<dbReference type="SUPFAM" id="SSF46565">
    <property type="entry name" value="Chaperone J-domain"/>
    <property type="match status" value="1"/>
</dbReference>
<dbReference type="SMART" id="SM00271">
    <property type="entry name" value="DnaJ"/>
    <property type="match status" value="1"/>
</dbReference>
<dbReference type="RefSeq" id="XP_048140817.1">
    <property type="nucleotide sequence ID" value="XM_048284860.1"/>
</dbReference>
<dbReference type="CDD" id="cd06257">
    <property type="entry name" value="DnaJ"/>
    <property type="match status" value="1"/>
</dbReference>
<accession>A0ABM3HW27</accession>
<protein>
    <submittedName>
        <fullName evidence="3 4">Chaperone protein DnaJ-like</fullName>
    </submittedName>
</protein>
<dbReference type="InterPro" id="IPR001623">
    <property type="entry name" value="DnaJ_domain"/>
</dbReference>
<dbReference type="Proteomes" id="UP000827889">
    <property type="component" value="Chromosome 9"/>
</dbReference>
<dbReference type="PANTHER" id="PTHR45432">
    <property type="entry name" value="CHAPERONE PROTEIN DNAJ 11, CHLOROPLASTIC-LIKE"/>
    <property type="match status" value="1"/>
</dbReference>
<feature type="domain" description="J" evidence="1">
    <location>
        <begin position="47"/>
        <end position="111"/>
    </location>
</feature>
<sequence>MSKLLSLPLPHLPSSFGKSHPKKFNVISAAATATVEAVPIVRDSSATPYQVLRVKPSASQAEIKAAYRRLAKLYHPDSALTNGDEGDFIEIHNAYAMLSDPTARARYDLSMRLHFSEQGGGSNQKSDFYASFHNVAETLKYY</sequence>
<dbReference type="InterPro" id="IPR018253">
    <property type="entry name" value="DnaJ_domain_CS"/>
</dbReference>
<dbReference type="PROSITE" id="PS50076">
    <property type="entry name" value="DNAJ_2"/>
    <property type="match status" value="1"/>
</dbReference>
<gene>
    <name evidence="3" type="primary">LOC115755441</name>
    <name evidence="4" type="synonym">LOC125316501</name>
</gene>
<dbReference type="Pfam" id="PF00226">
    <property type="entry name" value="DnaJ"/>
    <property type="match status" value="1"/>
</dbReference>
<dbReference type="InterPro" id="IPR036869">
    <property type="entry name" value="J_dom_sf"/>
</dbReference>
<evidence type="ECO:0000313" key="2">
    <source>
        <dbReference type="Proteomes" id="UP000827889"/>
    </source>
</evidence>
<evidence type="ECO:0000313" key="3">
    <source>
        <dbReference type="RefSeq" id="XP_048140808.1"/>
    </source>
</evidence>
<proteinExistence type="predicted"/>
<organism evidence="2 3">
    <name type="scientific">Rhodamnia argentea</name>
    <dbReference type="NCBI Taxonomy" id="178133"/>
    <lineage>
        <taxon>Eukaryota</taxon>
        <taxon>Viridiplantae</taxon>
        <taxon>Streptophyta</taxon>
        <taxon>Embryophyta</taxon>
        <taxon>Tracheophyta</taxon>
        <taxon>Spermatophyta</taxon>
        <taxon>Magnoliopsida</taxon>
        <taxon>eudicotyledons</taxon>
        <taxon>Gunneridae</taxon>
        <taxon>Pentapetalae</taxon>
        <taxon>rosids</taxon>
        <taxon>malvids</taxon>
        <taxon>Myrtales</taxon>
        <taxon>Myrtaceae</taxon>
        <taxon>Myrtoideae</taxon>
        <taxon>Myrteae</taxon>
        <taxon>Australasian group</taxon>
        <taxon>Rhodamnia</taxon>
    </lineage>
</organism>
<dbReference type="PROSITE" id="PS00636">
    <property type="entry name" value="DNAJ_1"/>
    <property type="match status" value="1"/>
</dbReference>
<reference evidence="3 4" key="1">
    <citation type="submission" date="2025-05" db="UniProtKB">
        <authorList>
            <consortium name="RefSeq"/>
        </authorList>
    </citation>
    <scope>IDENTIFICATION</scope>
    <source>
        <tissue evidence="3 4">Leaf</tissue>
    </source>
</reference>